<evidence type="ECO:0000256" key="3">
    <source>
        <dbReference type="ARBA" id="ARBA00023125"/>
    </source>
</evidence>
<dbReference type="GO" id="GO:0006310">
    <property type="term" value="P:DNA recombination"/>
    <property type="evidence" value="ECO:0007669"/>
    <property type="project" value="UniProtKB-UniRule"/>
</dbReference>
<evidence type="ECO:0000313" key="8">
    <source>
        <dbReference type="EMBL" id="EMR04545.1"/>
    </source>
</evidence>
<dbReference type="EMBL" id="AODQ01000004">
    <property type="protein sequence ID" value="EMR04545.1"/>
    <property type="molecule type" value="Genomic_DNA"/>
</dbReference>
<dbReference type="Gene3D" id="1.10.8.10">
    <property type="entry name" value="DNA helicase RuvA subunit, C-terminal domain"/>
    <property type="match status" value="1"/>
</dbReference>
<dbReference type="Pfam" id="PF14520">
    <property type="entry name" value="HHH_5"/>
    <property type="match status" value="1"/>
</dbReference>
<gene>
    <name evidence="6 8" type="primary">ruvA</name>
    <name evidence="8" type="ORF">ADICEAN_00303</name>
</gene>
<dbReference type="GO" id="GO:0006281">
    <property type="term" value="P:DNA repair"/>
    <property type="evidence" value="ECO:0007669"/>
    <property type="project" value="UniProtKB-UniRule"/>
</dbReference>
<dbReference type="Proteomes" id="UP000011910">
    <property type="component" value="Unassembled WGS sequence"/>
</dbReference>
<evidence type="ECO:0000256" key="6">
    <source>
        <dbReference type="HAMAP-Rule" id="MF_00031"/>
    </source>
</evidence>
<dbReference type="InterPro" id="IPR003583">
    <property type="entry name" value="Hlx-hairpin-Hlx_DNA-bd_motif"/>
</dbReference>
<dbReference type="GO" id="GO:0009379">
    <property type="term" value="C:Holliday junction helicase complex"/>
    <property type="evidence" value="ECO:0007669"/>
    <property type="project" value="InterPro"/>
</dbReference>
<feature type="domain" description="Helix-hairpin-helix DNA-binding motif class 1" evidence="7">
    <location>
        <begin position="107"/>
        <end position="126"/>
    </location>
</feature>
<dbReference type="Gene3D" id="2.40.50.140">
    <property type="entry name" value="Nucleic acid-binding proteins"/>
    <property type="match status" value="1"/>
</dbReference>
<protein>
    <recommendedName>
        <fullName evidence="6">Holliday junction branch migration complex subunit RuvA</fullName>
    </recommendedName>
</protein>
<dbReference type="SUPFAM" id="SSF47781">
    <property type="entry name" value="RuvA domain 2-like"/>
    <property type="match status" value="1"/>
</dbReference>
<dbReference type="PATRIC" id="fig|1279009.4.peg.303"/>
<dbReference type="RefSeq" id="WP_009193713.1">
    <property type="nucleotide sequence ID" value="NZ_AODQ01000004.1"/>
</dbReference>
<dbReference type="SUPFAM" id="SSF46929">
    <property type="entry name" value="DNA helicase RuvA subunit, C-terminal domain"/>
    <property type="match status" value="1"/>
</dbReference>
<comment type="similarity">
    <text evidence="6">Belongs to the RuvA family.</text>
</comment>
<name>M7NS66_9BACT</name>
<dbReference type="STRING" id="1279009.ADICEAN_00303"/>
<keyword evidence="2 6" id="KW-0227">DNA damage</keyword>
<sequence>MIAYLNGRLVHKDPTHVLLEVNGIGYEVKISLNTYAALKDREQCKLLTWLHIKEDAHTLYGFQDGAEKRLFLHLISVSGVGPGTALMMLSSLKPAEIESAIIHDDARTLSAVKGIGAKTAQRLILELRDKVLKGEVVSPSTASLSPASHNTTRQEALSALVTLGINRAAAEKNLDSILKQHGTTLSLEELIKLALKNA</sequence>
<keyword evidence="8" id="KW-0067">ATP-binding</keyword>
<comment type="caution">
    <text evidence="6">Lacks conserved residue(s) required for the propagation of feature annotation.</text>
</comment>
<keyword evidence="8" id="KW-0378">Hydrolase</keyword>
<organism evidence="8 9">
    <name type="scientific">Cesiribacter andamanensis AMV16</name>
    <dbReference type="NCBI Taxonomy" id="1279009"/>
    <lineage>
        <taxon>Bacteria</taxon>
        <taxon>Pseudomonadati</taxon>
        <taxon>Bacteroidota</taxon>
        <taxon>Cytophagia</taxon>
        <taxon>Cytophagales</taxon>
        <taxon>Cesiribacteraceae</taxon>
        <taxon>Cesiribacter</taxon>
    </lineage>
</organism>
<dbReference type="GO" id="GO:0048476">
    <property type="term" value="C:Holliday junction resolvase complex"/>
    <property type="evidence" value="ECO:0007669"/>
    <property type="project" value="UniProtKB-UniRule"/>
</dbReference>
<keyword evidence="1 6" id="KW-0963">Cytoplasm</keyword>
<keyword evidence="5 6" id="KW-0234">DNA repair</keyword>
<comment type="function">
    <text evidence="6">The RuvA-RuvB-RuvC complex processes Holliday junction (HJ) DNA during genetic recombination and DNA repair, while the RuvA-RuvB complex plays an important role in the rescue of blocked DNA replication forks via replication fork reversal (RFR). RuvA specifically binds to HJ cruciform DNA, conferring on it an open structure. The RuvB hexamer acts as an ATP-dependent pump, pulling dsDNA into and through the RuvAB complex. HJ branch migration allows RuvC to scan DNA until it finds its consensus sequence, where it cleaves and resolves the cruciform DNA.</text>
</comment>
<evidence type="ECO:0000256" key="2">
    <source>
        <dbReference type="ARBA" id="ARBA00022763"/>
    </source>
</evidence>
<evidence type="ECO:0000256" key="1">
    <source>
        <dbReference type="ARBA" id="ARBA00022490"/>
    </source>
</evidence>
<comment type="subunit">
    <text evidence="6">Homotetramer. Forms an RuvA(8)-RuvB(12)-Holliday junction (HJ) complex. HJ DNA is sandwiched between 2 RuvA tetramers; dsDNA enters through RuvA and exits via RuvB. An RuvB hexamer assembles on each DNA strand where it exits the tetramer. Each RuvB hexamer is contacted by two RuvA subunits (via domain III) on 2 adjacent RuvB subunits; this complex drives branch migration. In the full resolvosome a probable DNA-RuvA(4)-RuvB(12)-RuvC(2) complex forms which resolves the HJ.</text>
</comment>
<comment type="caution">
    <text evidence="8">The sequence shown here is derived from an EMBL/GenBank/DDBJ whole genome shotgun (WGS) entry which is preliminary data.</text>
</comment>
<dbReference type="OrthoDB" id="5293449at2"/>
<evidence type="ECO:0000256" key="5">
    <source>
        <dbReference type="ARBA" id="ARBA00023204"/>
    </source>
</evidence>
<dbReference type="Pfam" id="PF07499">
    <property type="entry name" value="RuvA_C"/>
    <property type="match status" value="1"/>
</dbReference>
<dbReference type="GO" id="GO:0016787">
    <property type="term" value="F:hydrolase activity"/>
    <property type="evidence" value="ECO:0007669"/>
    <property type="project" value="UniProtKB-KW"/>
</dbReference>
<dbReference type="InterPro" id="IPR036267">
    <property type="entry name" value="RuvA_C_sf"/>
</dbReference>
<dbReference type="SMART" id="SM00278">
    <property type="entry name" value="HhH1"/>
    <property type="match status" value="2"/>
</dbReference>
<dbReference type="eggNOG" id="COG0632">
    <property type="taxonomic scope" value="Bacteria"/>
</dbReference>
<accession>M7NS66</accession>
<dbReference type="InterPro" id="IPR012340">
    <property type="entry name" value="NA-bd_OB-fold"/>
</dbReference>
<comment type="subcellular location">
    <subcellularLocation>
        <location evidence="6">Cytoplasm</location>
    </subcellularLocation>
</comment>
<dbReference type="Pfam" id="PF01330">
    <property type="entry name" value="RuvA_N"/>
    <property type="match status" value="1"/>
</dbReference>
<feature type="domain" description="Helix-hairpin-helix DNA-binding motif class 1" evidence="7">
    <location>
        <begin position="72"/>
        <end position="91"/>
    </location>
</feature>
<reference evidence="8 9" key="1">
    <citation type="journal article" date="2013" name="Genome Announc.">
        <title>Draft Genome Sequence of Cesiribacter andamanensis Strain AMV16T, Isolated from a Soil Sample from a Mud Volcano in the Andaman Islands, India.</title>
        <authorList>
            <person name="Shivaji S."/>
            <person name="Ara S."/>
            <person name="Begum Z."/>
            <person name="Srinivas T.N."/>
            <person name="Singh A."/>
            <person name="Kumar Pinnaka A."/>
        </authorList>
    </citation>
    <scope>NUCLEOTIDE SEQUENCE [LARGE SCALE GENOMIC DNA]</scope>
    <source>
        <strain evidence="8 9">AMV16</strain>
    </source>
</reference>
<keyword evidence="8" id="KW-0547">Nucleotide-binding</keyword>
<dbReference type="HAMAP" id="MF_00031">
    <property type="entry name" value="DNA_HJ_migration_RuvA"/>
    <property type="match status" value="1"/>
</dbReference>
<dbReference type="Gene3D" id="1.10.150.20">
    <property type="entry name" value="5' to 3' exonuclease, C-terminal subdomain"/>
    <property type="match status" value="1"/>
</dbReference>
<keyword evidence="8" id="KW-0347">Helicase</keyword>
<dbReference type="InterPro" id="IPR011114">
    <property type="entry name" value="RuvA_C"/>
</dbReference>
<dbReference type="CDD" id="cd14332">
    <property type="entry name" value="UBA_RuvA_C"/>
    <property type="match status" value="1"/>
</dbReference>
<dbReference type="GO" id="GO:0005737">
    <property type="term" value="C:cytoplasm"/>
    <property type="evidence" value="ECO:0007669"/>
    <property type="project" value="UniProtKB-SubCell"/>
</dbReference>
<dbReference type="AlphaFoldDB" id="M7NS66"/>
<keyword evidence="9" id="KW-1185">Reference proteome</keyword>
<evidence type="ECO:0000259" key="7">
    <source>
        <dbReference type="SMART" id="SM00278"/>
    </source>
</evidence>
<comment type="domain">
    <text evidence="6">Has three domains with a flexible linker between the domains II and III and assumes an 'L' shape. Domain III is highly mobile and contacts RuvB.</text>
</comment>
<dbReference type="SUPFAM" id="SSF50249">
    <property type="entry name" value="Nucleic acid-binding proteins"/>
    <property type="match status" value="1"/>
</dbReference>
<evidence type="ECO:0000256" key="4">
    <source>
        <dbReference type="ARBA" id="ARBA00023172"/>
    </source>
</evidence>
<dbReference type="InterPro" id="IPR010994">
    <property type="entry name" value="RuvA_2-like"/>
</dbReference>
<dbReference type="NCBIfam" id="TIGR00084">
    <property type="entry name" value="ruvA"/>
    <property type="match status" value="1"/>
</dbReference>
<dbReference type="InterPro" id="IPR013849">
    <property type="entry name" value="DNA_helicase_Holl-junc_RuvA_I"/>
</dbReference>
<feature type="region of interest" description="Domain III" evidence="6">
    <location>
        <begin position="148"/>
        <end position="198"/>
    </location>
</feature>
<dbReference type="InterPro" id="IPR000085">
    <property type="entry name" value="RuvA"/>
</dbReference>
<proteinExistence type="inferred from homology"/>
<dbReference type="GO" id="GO:0000400">
    <property type="term" value="F:four-way junction DNA binding"/>
    <property type="evidence" value="ECO:0007669"/>
    <property type="project" value="UniProtKB-UniRule"/>
</dbReference>
<dbReference type="GO" id="GO:0005524">
    <property type="term" value="F:ATP binding"/>
    <property type="evidence" value="ECO:0007669"/>
    <property type="project" value="InterPro"/>
</dbReference>
<evidence type="ECO:0000313" key="9">
    <source>
        <dbReference type="Proteomes" id="UP000011910"/>
    </source>
</evidence>
<keyword evidence="4 6" id="KW-0233">DNA recombination</keyword>
<dbReference type="GO" id="GO:0009378">
    <property type="term" value="F:four-way junction helicase activity"/>
    <property type="evidence" value="ECO:0007669"/>
    <property type="project" value="InterPro"/>
</dbReference>
<keyword evidence="3 6" id="KW-0238">DNA-binding</keyword>